<name>A0ABW3VAU1_9PSEU</name>
<dbReference type="Gene3D" id="1.20.1290.10">
    <property type="entry name" value="AhpD-like"/>
    <property type="match status" value="1"/>
</dbReference>
<feature type="compositionally biased region" description="Basic and acidic residues" evidence="1">
    <location>
        <begin position="187"/>
        <end position="197"/>
    </location>
</feature>
<dbReference type="RefSeq" id="WP_339122585.1">
    <property type="nucleotide sequence ID" value="NZ_BAABKS010000055.1"/>
</dbReference>
<accession>A0ABW3VAU1</accession>
<dbReference type="SUPFAM" id="SSF69118">
    <property type="entry name" value="AhpD-like"/>
    <property type="match status" value="2"/>
</dbReference>
<reference evidence="3" key="1">
    <citation type="journal article" date="2019" name="Int. J. Syst. Evol. Microbiol.">
        <title>The Global Catalogue of Microorganisms (GCM) 10K type strain sequencing project: providing services to taxonomists for standard genome sequencing and annotation.</title>
        <authorList>
            <consortium name="The Broad Institute Genomics Platform"/>
            <consortium name="The Broad Institute Genome Sequencing Center for Infectious Disease"/>
            <person name="Wu L."/>
            <person name="Ma J."/>
        </authorList>
    </citation>
    <scope>NUCLEOTIDE SEQUENCE [LARGE SCALE GENOMIC DNA]</scope>
    <source>
        <strain evidence="3">CCUG 49018</strain>
    </source>
</reference>
<comment type="caution">
    <text evidence="2">The sequence shown here is derived from an EMBL/GenBank/DDBJ whole genome shotgun (WGS) entry which is preliminary data.</text>
</comment>
<dbReference type="EMBL" id="JBHTMB010000020">
    <property type="protein sequence ID" value="MFD1232252.1"/>
    <property type="molecule type" value="Genomic_DNA"/>
</dbReference>
<dbReference type="InterPro" id="IPR029032">
    <property type="entry name" value="AhpD-like"/>
</dbReference>
<evidence type="ECO:0000313" key="3">
    <source>
        <dbReference type="Proteomes" id="UP001597182"/>
    </source>
</evidence>
<organism evidence="2 3">
    <name type="scientific">Pseudonocardia benzenivorans</name>
    <dbReference type="NCBI Taxonomy" id="228005"/>
    <lineage>
        <taxon>Bacteria</taxon>
        <taxon>Bacillati</taxon>
        <taxon>Actinomycetota</taxon>
        <taxon>Actinomycetes</taxon>
        <taxon>Pseudonocardiales</taxon>
        <taxon>Pseudonocardiaceae</taxon>
        <taxon>Pseudonocardia</taxon>
    </lineage>
</organism>
<dbReference type="Proteomes" id="UP001597182">
    <property type="component" value="Unassembled WGS sequence"/>
</dbReference>
<gene>
    <name evidence="2" type="ORF">ACFQ34_03050</name>
</gene>
<evidence type="ECO:0008006" key="4">
    <source>
        <dbReference type="Google" id="ProtNLM"/>
    </source>
</evidence>
<keyword evidence="3" id="KW-1185">Reference proteome</keyword>
<evidence type="ECO:0000256" key="1">
    <source>
        <dbReference type="SAM" id="MobiDB-lite"/>
    </source>
</evidence>
<feature type="region of interest" description="Disordered" evidence="1">
    <location>
        <begin position="176"/>
        <end position="204"/>
    </location>
</feature>
<evidence type="ECO:0000313" key="2">
    <source>
        <dbReference type="EMBL" id="MFD1232252.1"/>
    </source>
</evidence>
<proteinExistence type="predicted"/>
<sequence length="204" mass="22290">MGGRAVDRIVTGLLEWGCRRMWGFAPRMIPHIVAHKGAAGSLRWFAANMPRYLTTLHVLGPARTHLAALVVSLLNGCVYCAYGHGYALELIYLRDRDRLFPFDARAVHSWAGLPPRALAERMRAVLQAAGMHAEVIWADRTIEMLAGSQPVDAAEARIAHVVRMLSEMNAIASAAGVEPDEAQNPVNKDHGLKERHAAMRAGVG</sequence>
<protein>
    <recommendedName>
        <fullName evidence="4">AhpD family alkylhydroperoxidase</fullName>
    </recommendedName>
</protein>